<dbReference type="SUPFAM" id="SSF48452">
    <property type="entry name" value="TPR-like"/>
    <property type="match status" value="1"/>
</dbReference>
<dbReference type="Pfam" id="PF07980">
    <property type="entry name" value="SusD_RagB"/>
    <property type="match status" value="1"/>
</dbReference>
<accession>A0ABV1H0N1</accession>
<dbReference type="InterPro" id="IPR011990">
    <property type="entry name" value="TPR-like_helical_dom_sf"/>
</dbReference>
<evidence type="ECO:0000256" key="6">
    <source>
        <dbReference type="SAM" id="SignalP"/>
    </source>
</evidence>
<feature type="domain" description="SusD-like N-terminal" evidence="8">
    <location>
        <begin position="69"/>
        <end position="201"/>
    </location>
</feature>
<keyword evidence="5" id="KW-0998">Cell outer membrane</keyword>
<feature type="domain" description="RagB/SusD" evidence="7">
    <location>
        <begin position="341"/>
        <end position="602"/>
    </location>
</feature>
<feature type="chain" id="PRO_5045531947" evidence="6">
    <location>
        <begin position="20"/>
        <end position="608"/>
    </location>
</feature>
<dbReference type="Proteomes" id="UP001460202">
    <property type="component" value="Unassembled WGS sequence"/>
</dbReference>
<dbReference type="InterPro" id="IPR012944">
    <property type="entry name" value="SusD_RagB_dom"/>
</dbReference>
<comment type="caution">
    <text evidence="9">The sequence shown here is derived from an EMBL/GenBank/DDBJ whole genome shotgun (WGS) entry which is preliminary data.</text>
</comment>
<evidence type="ECO:0000259" key="7">
    <source>
        <dbReference type="Pfam" id="PF07980"/>
    </source>
</evidence>
<comment type="subcellular location">
    <subcellularLocation>
        <location evidence="1">Cell outer membrane</location>
    </subcellularLocation>
</comment>
<evidence type="ECO:0000256" key="1">
    <source>
        <dbReference type="ARBA" id="ARBA00004442"/>
    </source>
</evidence>
<dbReference type="Gene3D" id="1.25.40.390">
    <property type="match status" value="1"/>
</dbReference>
<keyword evidence="4" id="KW-0472">Membrane</keyword>
<keyword evidence="3 6" id="KW-0732">Signal</keyword>
<evidence type="ECO:0000313" key="10">
    <source>
        <dbReference type="Proteomes" id="UP001460202"/>
    </source>
</evidence>
<evidence type="ECO:0000256" key="2">
    <source>
        <dbReference type="ARBA" id="ARBA00006275"/>
    </source>
</evidence>
<dbReference type="Pfam" id="PF14322">
    <property type="entry name" value="SusD-like_3"/>
    <property type="match status" value="1"/>
</dbReference>
<protein>
    <submittedName>
        <fullName evidence="9">RagB/SusD family nutrient uptake outer membrane protein</fullName>
    </submittedName>
</protein>
<reference evidence="9 10" key="1">
    <citation type="submission" date="2024-03" db="EMBL/GenBank/DDBJ databases">
        <title>Human intestinal bacterial collection.</title>
        <authorList>
            <person name="Pauvert C."/>
            <person name="Hitch T.C.A."/>
            <person name="Clavel T."/>
        </authorList>
    </citation>
    <scope>NUCLEOTIDE SEQUENCE [LARGE SCALE GENOMIC DNA]</scope>
    <source>
        <strain evidence="9 10">CLA-KB-H122</strain>
    </source>
</reference>
<gene>
    <name evidence="9" type="ORF">WMO46_14810</name>
</gene>
<evidence type="ECO:0000259" key="8">
    <source>
        <dbReference type="Pfam" id="PF14322"/>
    </source>
</evidence>
<dbReference type="InterPro" id="IPR033985">
    <property type="entry name" value="SusD-like_N"/>
</dbReference>
<organism evidence="9 10">
    <name type="scientific">Alistipes intestinihominis</name>
    <dbReference type="NCBI Taxonomy" id="3133172"/>
    <lineage>
        <taxon>Bacteria</taxon>
        <taxon>Pseudomonadati</taxon>
        <taxon>Bacteroidota</taxon>
        <taxon>Bacteroidia</taxon>
        <taxon>Bacteroidales</taxon>
        <taxon>Rikenellaceae</taxon>
        <taxon>Alistipes</taxon>
    </lineage>
</organism>
<evidence type="ECO:0000256" key="4">
    <source>
        <dbReference type="ARBA" id="ARBA00023136"/>
    </source>
</evidence>
<name>A0ABV1H0N1_9BACT</name>
<feature type="signal peptide" evidence="6">
    <location>
        <begin position="1"/>
        <end position="19"/>
    </location>
</feature>
<sequence length="608" mass="70155">MKKIVYILLLCLPMLSCQDASSLMDKEDVGDLYEKDVFRSGTYARYFVNDIYYNIISTGYGVSGWGGAYMDCATDNGEARPLNSAAHRYNTGNWNAADNPLGFIWTNSYAQIRACNKFLENYHLIEEESGITSRLDIEYLHAQVIFLRAYFYSELLRAFGGVPLITKVLSMNDPEINSERDSFETVLDFIVSECENAAELLKSLRGEDATRYGLFGGNFGRANEGTALALKAKVLLMAASPLFNRPTDFPQYDSADPNVSLWRYPDYDPERWNIAAKALKDVIDLGFYDLYRAKNGTKTEYETLFCVRAPIEEAIFPYLRGPSIDIYFNNLPFDFMLVRGKGTPVCYTLPTHDLVMAYEMKNGMLPEQEGSGYRPLNPFADRDPRLNATIWHDESVFCNIRFDTWHREVTSEKSDGKHYITGYSRTGYFLRKYMDPDLNPSASTAPTLPNSYHLIRYADILLMYAEALNEYHADPASAPEDGIRWAIDQVRSRAGMPGVDETFRNRGWDLTQENVRKFIQNERRVEFAFEEQRFWDIRRWMIGTQTQREAHELDITLKDDDLTKVYKSRKFENRIYEDHMNLMPIPQSEINKNPNLVQNWGWSPKQVN</sequence>
<proteinExistence type="inferred from homology"/>
<keyword evidence="10" id="KW-1185">Reference proteome</keyword>
<dbReference type="EMBL" id="JBBMFL010000025">
    <property type="protein sequence ID" value="MEQ2546215.1"/>
    <property type="molecule type" value="Genomic_DNA"/>
</dbReference>
<evidence type="ECO:0000256" key="5">
    <source>
        <dbReference type="ARBA" id="ARBA00023237"/>
    </source>
</evidence>
<comment type="similarity">
    <text evidence="2">Belongs to the SusD family.</text>
</comment>
<dbReference type="RefSeq" id="WP_349094592.1">
    <property type="nucleotide sequence ID" value="NZ_JBBMFL010000025.1"/>
</dbReference>
<evidence type="ECO:0000256" key="3">
    <source>
        <dbReference type="ARBA" id="ARBA00022729"/>
    </source>
</evidence>
<evidence type="ECO:0000313" key="9">
    <source>
        <dbReference type="EMBL" id="MEQ2546215.1"/>
    </source>
</evidence>